<evidence type="ECO:0000313" key="8">
    <source>
        <dbReference type="EMBL" id="OOP67714.1"/>
    </source>
</evidence>
<dbReference type="InterPro" id="IPR044068">
    <property type="entry name" value="CB"/>
</dbReference>
<dbReference type="InterPro" id="IPR013762">
    <property type="entry name" value="Integrase-like_cat_sf"/>
</dbReference>
<dbReference type="PROSITE" id="PS51898">
    <property type="entry name" value="TYR_RECOMBINASE"/>
    <property type="match status" value="1"/>
</dbReference>
<evidence type="ECO:0000259" key="6">
    <source>
        <dbReference type="PROSITE" id="PS51898"/>
    </source>
</evidence>
<dbReference type="GO" id="GO:0015074">
    <property type="term" value="P:DNA integration"/>
    <property type="evidence" value="ECO:0007669"/>
    <property type="project" value="UniProtKB-KW"/>
</dbReference>
<gene>
    <name evidence="8" type="ORF">BWZ43_14375</name>
</gene>
<dbReference type="AlphaFoldDB" id="A0A8E2LF10"/>
<keyword evidence="9" id="KW-1185">Reference proteome</keyword>
<dbReference type="InterPro" id="IPR004107">
    <property type="entry name" value="Integrase_SAM-like_N"/>
</dbReference>
<evidence type="ECO:0000256" key="3">
    <source>
        <dbReference type="ARBA" id="ARBA00023125"/>
    </source>
</evidence>
<keyword evidence="4" id="KW-0233">DNA recombination</keyword>
<dbReference type="PANTHER" id="PTHR30349:SF41">
    <property type="entry name" value="INTEGRASE_RECOMBINASE PROTEIN MJ0367-RELATED"/>
    <property type="match status" value="1"/>
</dbReference>
<proteinExistence type="inferred from homology"/>
<name>A0A8E2LF10_9BACI</name>
<evidence type="ECO:0000313" key="9">
    <source>
        <dbReference type="Proteomes" id="UP000189761"/>
    </source>
</evidence>
<dbReference type="GO" id="GO:0006310">
    <property type="term" value="P:DNA recombination"/>
    <property type="evidence" value="ECO:0007669"/>
    <property type="project" value="UniProtKB-KW"/>
</dbReference>
<dbReference type="RefSeq" id="WP_078110507.1">
    <property type="nucleotide sequence ID" value="NZ_CP065424.1"/>
</dbReference>
<dbReference type="InterPro" id="IPR002104">
    <property type="entry name" value="Integrase_catalytic"/>
</dbReference>
<dbReference type="EMBL" id="MTLA01000170">
    <property type="protein sequence ID" value="OOP67714.1"/>
    <property type="molecule type" value="Genomic_DNA"/>
</dbReference>
<dbReference type="PANTHER" id="PTHR30349">
    <property type="entry name" value="PHAGE INTEGRASE-RELATED"/>
    <property type="match status" value="1"/>
</dbReference>
<evidence type="ECO:0000256" key="2">
    <source>
        <dbReference type="ARBA" id="ARBA00022908"/>
    </source>
</evidence>
<reference evidence="8 9" key="1">
    <citation type="submission" date="2017-01" db="EMBL/GenBank/DDBJ databases">
        <title>Draft genome sequence of Bacillus oleronius.</title>
        <authorList>
            <person name="Allam M."/>
        </authorList>
    </citation>
    <scope>NUCLEOTIDE SEQUENCE [LARGE SCALE GENOMIC DNA]</scope>
    <source>
        <strain evidence="8 9">DSM 9356</strain>
    </source>
</reference>
<feature type="domain" description="Core-binding (CB)" evidence="7">
    <location>
        <begin position="1"/>
        <end position="84"/>
    </location>
</feature>
<dbReference type="Proteomes" id="UP000189761">
    <property type="component" value="Unassembled WGS sequence"/>
</dbReference>
<dbReference type="InterPro" id="IPR010998">
    <property type="entry name" value="Integrase_recombinase_N"/>
</dbReference>
<accession>A0A8E2LF10</accession>
<feature type="domain" description="Tyr recombinase" evidence="6">
    <location>
        <begin position="109"/>
        <end position="290"/>
    </location>
</feature>
<evidence type="ECO:0000256" key="5">
    <source>
        <dbReference type="PROSITE-ProRule" id="PRU01248"/>
    </source>
</evidence>
<evidence type="ECO:0000259" key="7">
    <source>
        <dbReference type="PROSITE" id="PS51900"/>
    </source>
</evidence>
<dbReference type="GO" id="GO:0003677">
    <property type="term" value="F:DNA binding"/>
    <property type="evidence" value="ECO:0007669"/>
    <property type="project" value="UniProtKB-UniRule"/>
</dbReference>
<evidence type="ECO:0000256" key="1">
    <source>
        <dbReference type="ARBA" id="ARBA00008857"/>
    </source>
</evidence>
<dbReference type="InterPro" id="IPR050090">
    <property type="entry name" value="Tyrosine_recombinase_XerCD"/>
</dbReference>
<sequence length="292" mass="34106">MNELSKEFKQWLYEEGKAEKTIESYVGDILGFQKYLDEMAVDASQPLTRFSFVRYKQYLIDNDFSVATINKKINSLKVYNDFLQMKGLVEESYIQLKKDKVKIAAGSEKTVEALSDEQVDKLLFYLEDHIKVSPRNKLIAYLLLYTGVRVSELVSIKMQDIDFLTTTLVVRGKGGKIREISLRQDLIHLIKQYIQNDRNRSKYKDSEYLLLSQRSPKVHHDAVRNWLMKISKELGFKLYPHLFRHTFCTRLLRKGVDLTTVSKLAGHSTINMTAKFYIQTTREEKQIAVEKL</sequence>
<protein>
    <submittedName>
        <fullName evidence="8">Integrase</fullName>
    </submittedName>
</protein>
<comment type="similarity">
    <text evidence="1">Belongs to the 'phage' integrase family.</text>
</comment>
<comment type="caution">
    <text evidence="8">The sequence shown here is derived from an EMBL/GenBank/DDBJ whole genome shotgun (WGS) entry which is preliminary data.</text>
</comment>
<dbReference type="PROSITE" id="PS51900">
    <property type="entry name" value="CB"/>
    <property type="match status" value="1"/>
</dbReference>
<organism evidence="8 9">
    <name type="scientific">Heyndrickxia oleronia</name>
    <dbReference type="NCBI Taxonomy" id="38875"/>
    <lineage>
        <taxon>Bacteria</taxon>
        <taxon>Bacillati</taxon>
        <taxon>Bacillota</taxon>
        <taxon>Bacilli</taxon>
        <taxon>Bacillales</taxon>
        <taxon>Bacillaceae</taxon>
        <taxon>Heyndrickxia</taxon>
    </lineage>
</organism>
<dbReference type="Gene3D" id="1.10.443.10">
    <property type="entry name" value="Intergrase catalytic core"/>
    <property type="match status" value="1"/>
</dbReference>
<dbReference type="InterPro" id="IPR011010">
    <property type="entry name" value="DNA_brk_join_enz"/>
</dbReference>
<keyword evidence="2" id="KW-0229">DNA integration</keyword>
<dbReference type="Pfam" id="PF02899">
    <property type="entry name" value="Phage_int_SAM_1"/>
    <property type="match status" value="1"/>
</dbReference>
<dbReference type="SUPFAM" id="SSF56349">
    <property type="entry name" value="DNA breaking-rejoining enzymes"/>
    <property type="match status" value="1"/>
</dbReference>
<keyword evidence="3 5" id="KW-0238">DNA-binding</keyword>
<dbReference type="Pfam" id="PF00589">
    <property type="entry name" value="Phage_integrase"/>
    <property type="match status" value="1"/>
</dbReference>
<dbReference type="CDD" id="cd00397">
    <property type="entry name" value="DNA_BRE_C"/>
    <property type="match status" value="1"/>
</dbReference>
<evidence type="ECO:0000256" key="4">
    <source>
        <dbReference type="ARBA" id="ARBA00023172"/>
    </source>
</evidence>
<dbReference type="Gene3D" id="1.10.150.130">
    <property type="match status" value="1"/>
</dbReference>